<dbReference type="Pfam" id="PF03747">
    <property type="entry name" value="ADP_ribosyl_GH"/>
    <property type="match status" value="1"/>
</dbReference>
<dbReference type="Proteomes" id="UP001596044">
    <property type="component" value="Unassembled WGS sequence"/>
</dbReference>
<dbReference type="SUPFAM" id="SSF101478">
    <property type="entry name" value="ADP-ribosylglycohydrolase"/>
    <property type="match status" value="1"/>
</dbReference>
<dbReference type="EMBL" id="JBHSMJ010000051">
    <property type="protein sequence ID" value="MFC5452353.1"/>
    <property type="molecule type" value="Genomic_DNA"/>
</dbReference>
<dbReference type="InterPro" id="IPR036705">
    <property type="entry name" value="Ribosyl_crysJ1_sf"/>
</dbReference>
<dbReference type="InterPro" id="IPR050792">
    <property type="entry name" value="ADP-ribosylglycohydrolase"/>
</dbReference>
<proteinExistence type="predicted"/>
<dbReference type="PANTHER" id="PTHR16222:SF12">
    <property type="entry name" value="ADP-RIBOSYLGLYCOHYDROLASE-RELATED"/>
    <property type="match status" value="1"/>
</dbReference>
<keyword evidence="2" id="KW-1185">Reference proteome</keyword>
<reference evidence="2" key="1">
    <citation type="journal article" date="2019" name="Int. J. Syst. Evol. Microbiol.">
        <title>The Global Catalogue of Microorganisms (GCM) 10K type strain sequencing project: providing services to taxonomists for standard genome sequencing and annotation.</title>
        <authorList>
            <consortium name="The Broad Institute Genomics Platform"/>
            <consortium name="The Broad Institute Genome Sequencing Center for Infectious Disease"/>
            <person name="Wu L."/>
            <person name="Ma J."/>
        </authorList>
    </citation>
    <scope>NUCLEOTIDE SEQUENCE [LARGE SCALE GENOMIC DNA]</scope>
    <source>
        <strain evidence="2">KACC 11904</strain>
    </source>
</reference>
<organism evidence="1 2">
    <name type="scientific">Paenibacillus aestuarii</name>
    <dbReference type="NCBI Taxonomy" id="516965"/>
    <lineage>
        <taxon>Bacteria</taxon>
        <taxon>Bacillati</taxon>
        <taxon>Bacillota</taxon>
        <taxon>Bacilli</taxon>
        <taxon>Bacillales</taxon>
        <taxon>Paenibacillaceae</taxon>
        <taxon>Paenibacillus</taxon>
    </lineage>
</organism>
<sequence length="370" mass="40520">MSGIVSLKDKFYGCIAGTHVGAAMGAPVQGWSHREIEETYGTLDRLLAYERNHNGWLREPGTTEEGVERQKLLITAIVEKQDRVNAEDLRSIWVRDLKQDWANKLAEPFDATLLALARSGIPARDIGRYSDYAGLNTFAGYCHPIGLINAGDVKSAIHDAFELAQLYQISKSYAVRWSGVTAAAIASATKPGATIDNVIADIYRYCDYSDLVHKIDGSKYSYLRDNVIDELDAGLKRTAQCQDYRELAQAFDKVYHGCGVPYGMSYANEALTKAICIVRMVKGNVHEAILAAVNLGRDADCVAALAGGIAGALTGSASLPEHYIQQVDRATGLNEVSSSQKTIREQADGLYQAFRVRLQKVNSFVEEMLA</sequence>
<evidence type="ECO:0000313" key="2">
    <source>
        <dbReference type="Proteomes" id="UP001596044"/>
    </source>
</evidence>
<dbReference type="RefSeq" id="WP_270880666.1">
    <property type="nucleotide sequence ID" value="NZ_JAQFVF010000034.1"/>
</dbReference>
<dbReference type="Gene3D" id="1.10.4080.10">
    <property type="entry name" value="ADP-ribosylation/Crystallin J1"/>
    <property type="match status" value="1"/>
</dbReference>
<dbReference type="PANTHER" id="PTHR16222">
    <property type="entry name" value="ADP-RIBOSYLGLYCOHYDROLASE"/>
    <property type="match status" value="1"/>
</dbReference>
<gene>
    <name evidence="1" type="ORF">ACFPOG_29515</name>
</gene>
<accession>A0ABW0KFW7</accession>
<dbReference type="InterPro" id="IPR005502">
    <property type="entry name" value="Ribosyl_crysJ1"/>
</dbReference>
<protein>
    <submittedName>
        <fullName evidence="1">ADP-ribosylglycohydrolase family protein</fullName>
    </submittedName>
</protein>
<comment type="caution">
    <text evidence="1">The sequence shown here is derived from an EMBL/GenBank/DDBJ whole genome shotgun (WGS) entry which is preliminary data.</text>
</comment>
<name>A0ABW0KFW7_9BACL</name>
<evidence type="ECO:0000313" key="1">
    <source>
        <dbReference type="EMBL" id="MFC5452353.1"/>
    </source>
</evidence>